<reference evidence="2 3" key="1">
    <citation type="submission" date="2016-04" db="EMBL/GenBank/DDBJ databases">
        <authorList>
            <person name="Evans L.H."/>
            <person name="Alamgir A."/>
            <person name="Owens N."/>
            <person name="Weber N.D."/>
            <person name="Virtaneva K."/>
            <person name="Barbian K."/>
            <person name="Babar A."/>
            <person name="Rosenke K."/>
        </authorList>
    </citation>
    <scope>NUCLEOTIDE SEQUENCE [LARGE SCALE GENOMIC DNA]</scope>
    <source>
        <strain evidence="2 3">JL2886</strain>
    </source>
</reference>
<organism evidence="2 3">
    <name type="scientific">Phaeobacter gallaeciensis</name>
    <dbReference type="NCBI Taxonomy" id="60890"/>
    <lineage>
        <taxon>Bacteria</taxon>
        <taxon>Pseudomonadati</taxon>
        <taxon>Pseudomonadota</taxon>
        <taxon>Alphaproteobacteria</taxon>
        <taxon>Rhodobacterales</taxon>
        <taxon>Roseobacteraceae</taxon>
        <taxon>Phaeobacter</taxon>
    </lineage>
</organism>
<dbReference type="PATRIC" id="fig|60890.4.peg.3217"/>
<keyword evidence="2" id="KW-0378">Hydrolase</keyword>
<dbReference type="Pfam" id="PF12697">
    <property type="entry name" value="Abhydrolase_6"/>
    <property type="match status" value="1"/>
</dbReference>
<dbReference type="Proteomes" id="UP000092565">
    <property type="component" value="Chromosome"/>
</dbReference>
<dbReference type="InterPro" id="IPR000639">
    <property type="entry name" value="Epox_hydrolase-like"/>
</dbReference>
<dbReference type="Gene3D" id="3.40.50.1820">
    <property type="entry name" value="alpha/beta hydrolase"/>
    <property type="match status" value="1"/>
</dbReference>
<protein>
    <submittedName>
        <fullName evidence="2">Alpha/beta hydrolase</fullName>
    </submittedName>
</protein>
<evidence type="ECO:0000313" key="3">
    <source>
        <dbReference type="Proteomes" id="UP000092565"/>
    </source>
</evidence>
<dbReference type="AlphaFoldDB" id="A0A1B0ZVN4"/>
<name>A0A1B0ZVN4_9RHOB</name>
<keyword evidence="3" id="KW-1185">Reference proteome</keyword>
<accession>A0A1B0ZVN4</accession>
<dbReference type="EMBL" id="CP015124">
    <property type="protein sequence ID" value="ANP38180.1"/>
    <property type="molecule type" value="Genomic_DNA"/>
</dbReference>
<dbReference type="InterPro" id="IPR029058">
    <property type="entry name" value="AB_hydrolase_fold"/>
</dbReference>
<dbReference type="InterPro" id="IPR000073">
    <property type="entry name" value="AB_hydrolase_1"/>
</dbReference>
<evidence type="ECO:0000259" key="1">
    <source>
        <dbReference type="Pfam" id="PF12697"/>
    </source>
</evidence>
<dbReference type="PRINTS" id="PR00412">
    <property type="entry name" value="EPOXHYDRLASE"/>
</dbReference>
<dbReference type="InterPro" id="IPR050266">
    <property type="entry name" value="AB_hydrolase_sf"/>
</dbReference>
<dbReference type="GO" id="GO:0016787">
    <property type="term" value="F:hydrolase activity"/>
    <property type="evidence" value="ECO:0007669"/>
    <property type="project" value="UniProtKB-KW"/>
</dbReference>
<sequence length="281" mass="30556">MKDLPHDLPQPVFSRSFGEGPRQMLAVHCSLAHSGTWRGLCEALEGAVTITAFDMLSHGRSPDWDRQGDYQDRNTAAGLSLMPKGQPIDLIGHSFGATVALRMALARPDQVRSLTLIEPVLFRVALEDDPEMSTRVQEENRPFLDAYEAGDEALAARLFNRSWSSGAPRWPDLPETTRAAMTRAIHIVPACDGAVYQDRPGVLAPGVLEAVDLPVLLLRGSETNPIIGVVNDGLLRRLPNARSGVIAGAGHMVSITHPVETAAAIRDFWSDTDRETAPEGR</sequence>
<evidence type="ECO:0000313" key="2">
    <source>
        <dbReference type="EMBL" id="ANP38180.1"/>
    </source>
</evidence>
<gene>
    <name evidence="2" type="ORF">JL2886_03301</name>
</gene>
<dbReference type="OrthoDB" id="9804723at2"/>
<dbReference type="GO" id="GO:0016020">
    <property type="term" value="C:membrane"/>
    <property type="evidence" value="ECO:0007669"/>
    <property type="project" value="TreeGrafter"/>
</dbReference>
<feature type="domain" description="AB hydrolase-1" evidence="1">
    <location>
        <begin position="26"/>
        <end position="264"/>
    </location>
</feature>
<proteinExistence type="predicted"/>
<dbReference type="PANTHER" id="PTHR43798:SF33">
    <property type="entry name" value="HYDROLASE, PUTATIVE (AFU_ORTHOLOGUE AFUA_2G14860)-RELATED"/>
    <property type="match status" value="1"/>
</dbReference>
<dbReference type="PANTHER" id="PTHR43798">
    <property type="entry name" value="MONOACYLGLYCEROL LIPASE"/>
    <property type="match status" value="1"/>
</dbReference>
<dbReference type="PRINTS" id="PR00111">
    <property type="entry name" value="ABHYDROLASE"/>
</dbReference>
<dbReference type="SUPFAM" id="SSF53474">
    <property type="entry name" value="alpha/beta-Hydrolases"/>
    <property type="match status" value="1"/>
</dbReference>
<dbReference type="RefSeq" id="WP_065272878.1">
    <property type="nucleotide sequence ID" value="NZ_CP015124.1"/>
</dbReference>